<dbReference type="GO" id="GO:0016020">
    <property type="term" value="C:membrane"/>
    <property type="evidence" value="ECO:0007669"/>
    <property type="project" value="InterPro"/>
</dbReference>
<feature type="domain" description="Multidrug resistance protein MdtA-like barrel-sandwich hybrid" evidence="4">
    <location>
        <begin position="70"/>
        <end position="214"/>
    </location>
</feature>
<dbReference type="OrthoDB" id="9814657at2"/>
<dbReference type="PANTHER" id="PTHR30097:SF4">
    <property type="entry name" value="SLR6042 PROTEIN"/>
    <property type="match status" value="1"/>
</dbReference>
<feature type="domain" description="CusB-like beta-barrel" evidence="5">
    <location>
        <begin position="227"/>
        <end position="295"/>
    </location>
</feature>
<dbReference type="Pfam" id="PF25954">
    <property type="entry name" value="Beta-barrel_RND_2"/>
    <property type="match status" value="1"/>
</dbReference>
<keyword evidence="3" id="KW-0732">Signal</keyword>
<protein>
    <submittedName>
        <fullName evidence="6">Efflux transporter, RND family, MFP subunit</fullName>
    </submittedName>
</protein>
<proteinExistence type="inferred from homology"/>
<dbReference type="eggNOG" id="COG0845">
    <property type="taxonomic scope" value="Bacteria"/>
</dbReference>
<dbReference type="InterPro" id="IPR006143">
    <property type="entry name" value="RND_pump_MFP"/>
</dbReference>
<dbReference type="GO" id="GO:0030313">
    <property type="term" value="C:cell envelope"/>
    <property type="evidence" value="ECO:0007669"/>
    <property type="project" value="TreeGrafter"/>
</dbReference>
<gene>
    <name evidence="6" type="ORF">HMPREF9447_00174</name>
</gene>
<keyword evidence="2" id="KW-0813">Transport</keyword>
<accession>K9ENI5</accession>
<dbReference type="Pfam" id="PF25917">
    <property type="entry name" value="BSH_RND"/>
    <property type="match status" value="1"/>
</dbReference>
<dbReference type="InterPro" id="IPR058625">
    <property type="entry name" value="MdtA-like_BSH"/>
</dbReference>
<dbReference type="Gene3D" id="2.40.50.100">
    <property type="match status" value="1"/>
</dbReference>
<feature type="signal peptide" evidence="3">
    <location>
        <begin position="1"/>
        <end position="23"/>
    </location>
</feature>
<dbReference type="Gene3D" id="2.40.30.170">
    <property type="match status" value="1"/>
</dbReference>
<dbReference type="RefSeq" id="WP_009127309.1">
    <property type="nucleotide sequence ID" value="NZ_JH992940.1"/>
</dbReference>
<dbReference type="GO" id="GO:0015679">
    <property type="term" value="P:plasma membrane copper ion transport"/>
    <property type="evidence" value="ECO:0007669"/>
    <property type="project" value="TreeGrafter"/>
</dbReference>
<sequence>MKRILLPLTLLVFVACNSNQDSATAEATVITTAVSESTPSDSVQVDGITSATSKPNQVSFNGTIVLPPQRQATVAITMGGIVRNTSLLPGQYVQKGTLLATLDNPDFINLQQSYLDSHAQTEYLKTEYERQKALSSEQAASQKKFQQSKADYLSMQSRLEAAAAQLSLLGVSPANLLKDGIQPLLQVKAPISGYVGSVNMNIGKYIQPGDALCDIIDKTSPMLCLTTYEKDVADMAAGNEVQFRVNGMGKTVFHAVIVSIGQQVDPVNRSLEVYARIKDANQQFRPGMYVTARIQK</sequence>
<evidence type="ECO:0000259" key="5">
    <source>
        <dbReference type="Pfam" id="PF25954"/>
    </source>
</evidence>
<evidence type="ECO:0000256" key="2">
    <source>
        <dbReference type="ARBA" id="ARBA00022448"/>
    </source>
</evidence>
<feature type="chain" id="PRO_5003929745" evidence="3">
    <location>
        <begin position="24"/>
        <end position="296"/>
    </location>
</feature>
<dbReference type="GO" id="GO:0022857">
    <property type="term" value="F:transmembrane transporter activity"/>
    <property type="evidence" value="ECO:0007669"/>
    <property type="project" value="InterPro"/>
</dbReference>
<dbReference type="PROSITE" id="PS51257">
    <property type="entry name" value="PROKAR_LIPOPROTEIN"/>
    <property type="match status" value="1"/>
</dbReference>
<dbReference type="STRING" id="742727.HMPREF9447_00174"/>
<evidence type="ECO:0000313" key="6">
    <source>
        <dbReference type="EMBL" id="EKU92517.1"/>
    </source>
</evidence>
<comment type="caution">
    <text evidence="6">The sequence shown here is derived from an EMBL/GenBank/DDBJ whole genome shotgun (WGS) entry which is preliminary data.</text>
</comment>
<dbReference type="InterPro" id="IPR058792">
    <property type="entry name" value="Beta-barrel_RND_2"/>
</dbReference>
<evidence type="ECO:0000259" key="4">
    <source>
        <dbReference type="Pfam" id="PF25917"/>
    </source>
</evidence>
<name>K9ENI5_9BACE</name>
<dbReference type="AlphaFoldDB" id="K9ENI5"/>
<dbReference type="Proteomes" id="UP000009872">
    <property type="component" value="Unassembled WGS sequence"/>
</dbReference>
<evidence type="ECO:0000256" key="3">
    <source>
        <dbReference type="SAM" id="SignalP"/>
    </source>
</evidence>
<dbReference type="HOGENOM" id="CLU_018816_13_2_10"/>
<dbReference type="Gene3D" id="1.10.287.470">
    <property type="entry name" value="Helix hairpin bin"/>
    <property type="match status" value="1"/>
</dbReference>
<dbReference type="NCBIfam" id="TIGR01730">
    <property type="entry name" value="RND_mfp"/>
    <property type="match status" value="1"/>
</dbReference>
<organism evidence="6 7">
    <name type="scientific">Bacteroides oleiciplenus YIT 12058</name>
    <dbReference type="NCBI Taxonomy" id="742727"/>
    <lineage>
        <taxon>Bacteria</taxon>
        <taxon>Pseudomonadati</taxon>
        <taxon>Bacteroidota</taxon>
        <taxon>Bacteroidia</taxon>
        <taxon>Bacteroidales</taxon>
        <taxon>Bacteroidaceae</taxon>
        <taxon>Bacteroides</taxon>
    </lineage>
</organism>
<evidence type="ECO:0000256" key="1">
    <source>
        <dbReference type="ARBA" id="ARBA00009477"/>
    </source>
</evidence>
<evidence type="ECO:0000313" key="7">
    <source>
        <dbReference type="Proteomes" id="UP000009872"/>
    </source>
</evidence>
<dbReference type="PANTHER" id="PTHR30097">
    <property type="entry name" value="CATION EFFLUX SYSTEM PROTEIN CUSB"/>
    <property type="match status" value="1"/>
</dbReference>
<dbReference type="GO" id="GO:0060003">
    <property type="term" value="P:copper ion export"/>
    <property type="evidence" value="ECO:0007669"/>
    <property type="project" value="TreeGrafter"/>
</dbReference>
<dbReference type="SUPFAM" id="SSF111369">
    <property type="entry name" value="HlyD-like secretion proteins"/>
    <property type="match status" value="1"/>
</dbReference>
<comment type="similarity">
    <text evidence="1">Belongs to the membrane fusion protein (MFP) (TC 8.A.1) family.</text>
</comment>
<dbReference type="EMBL" id="ADLF01000001">
    <property type="protein sequence ID" value="EKU92517.1"/>
    <property type="molecule type" value="Genomic_DNA"/>
</dbReference>
<reference evidence="6 7" key="1">
    <citation type="submission" date="2012-09" db="EMBL/GenBank/DDBJ databases">
        <title>The Genome Sequence of Bacteroides oleiciplenus YIT 12058.</title>
        <authorList>
            <consortium name="The Broad Institute Genome Sequencing Platform"/>
            <person name="Earl A."/>
            <person name="Ward D."/>
            <person name="Feldgarden M."/>
            <person name="Gevers D."/>
            <person name="Morotomi M."/>
            <person name="Walker B."/>
            <person name="Young S.K."/>
            <person name="Zeng Q."/>
            <person name="Gargeya S."/>
            <person name="Fitzgerald M."/>
            <person name="Haas B."/>
            <person name="Abouelleil A."/>
            <person name="Alvarado L."/>
            <person name="Arachchi H.M."/>
            <person name="Berlin A.M."/>
            <person name="Chapman S.B."/>
            <person name="Goldberg J."/>
            <person name="Griggs A."/>
            <person name="Gujja S."/>
            <person name="Hansen M."/>
            <person name="Howarth C."/>
            <person name="Imamovic A."/>
            <person name="Larimer J."/>
            <person name="McCowen C."/>
            <person name="Montmayeur A."/>
            <person name="Murphy C."/>
            <person name="Neiman D."/>
            <person name="Pearson M."/>
            <person name="Priest M."/>
            <person name="Roberts A."/>
            <person name="Saif S."/>
            <person name="Shea T."/>
            <person name="Sisk P."/>
            <person name="Sykes S."/>
            <person name="Wortman J."/>
            <person name="Nusbaum C."/>
            <person name="Birren B."/>
        </authorList>
    </citation>
    <scope>NUCLEOTIDE SEQUENCE [LARGE SCALE GENOMIC DNA]</scope>
    <source>
        <strain evidence="6 7">YIT 12058</strain>
    </source>
</reference>
<dbReference type="InterPro" id="IPR051909">
    <property type="entry name" value="MFP_Cation_Efflux"/>
</dbReference>
<dbReference type="PATRIC" id="fig|742727.4.peg.178"/>
<keyword evidence="7" id="KW-1185">Reference proteome</keyword>